<protein>
    <recommendedName>
        <fullName evidence="3">Chromosome partitioning ATPase, Mrp family, contains Fe-S cluster</fullName>
    </recommendedName>
</protein>
<dbReference type="InterPro" id="IPR027417">
    <property type="entry name" value="P-loop_NTPase"/>
</dbReference>
<gene>
    <name evidence="1" type="ORF">SAMN04488244_110113</name>
</gene>
<accession>A0A1H5Z056</accession>
<dbReference type="RefSeq" id="WP_103880576.1">
    <property type="nucleotide sequence ID" value="NZ_FNVG01000010.1"/>
</dbReference>
<dbReference type="EMBL" id="FNVG01000010">
    <property type="protein sequence ID" value="SEG29572.1"/>
    <property type="molecule type" value="Genomic_DNA"/>
</dbReference>
<dbReference type="SUPFAM" id="SSF52540">
    <property type="entry name" value="P-loop containing nucleoside triphosphate hydrolases"/>
    <property type="match status" value="1"/>
</dbReference>
<reference evidence="2" key="1">
    <citation type="submission" date="2016-10" db="EMBL/GenBank/DDBJ databases">
        <authorList>
            <person name="Varghese N."/>
            <person name="Submissions S."/>
        </authorList>
    </citation>
    <scope>NUCLEOTIDE SEQUENCE [LARGE SCALE GENOMIC DNA]</scope>
    <source>
        <strain evidence="2">CGMCC 1.7062</strain>
    </source>
</reference>
<evidence type="ECO:0000313" key="1">
    <source>
        <dbReference type="EMBL" id="SEG29572.1"/>
    </source>
</evidence>
<organism evidence="1 2">
    <name type="scientific">Vibrio hangzhouensis</name>
    <dbReference type="NCBI Taxonomy" id="462991"/>
    <lineage>
        <taxon>Bacteria</taxon>
        <taxon>Pseudomonadati</taxon>
        <taxon>Pseudomonadota</taxon>
        <taxon>Gammaproteobacteria</taxon>
        <taxon>Vibrionales</taxon>
        <taxon>Vibrionaceae</taxon>
        <taxon>Vibrio</taxon>
    </lineage>
</organism>
<dbReference type="Gene3D" id="3.40.50.300">
    <property type="entry name" value="P-loop containing nucleotide triphosphate hydrolases"/>
    <property type="match status" value="1"/>
</dbReference>
<evidence type="ECO:0000313" key="2">
    <source>
        <dbReference type="Proteomes" id="UP000236721"/>
    </source>
</evidence>
<keyword evidence="2" id="KW-1185">Reference proteome</keyword>
<dbReference type="PANTHER" id="PTHR32309:SF31">
    <property type="entry name" value="CAPSULAR EXOPOLYSACCHARIDE FAMILY"/>
    <property type="match status" value="1"/>
</dbReference>
<dbReference type="AlphaFoldDB" id="A0A1H5Z056"/>
<dbReference type="InterPro" id="IPR050445">
    <property type="entry name" value="Bact_polysacc_biosynth/exp"/>
</dbReference>
<dbReference type="OrthoDB" id="5812594at2"/>
<sequence length="238" mass="26752">MTIPATHAEIEELYLNAELKQCRSISVTACNSFEGTSTIAQALTERYLLAGHRTLLVDLNLYHPSLTPLDITPAQSGITELSELKDNWVQDRQSPKVFLGVIAPSEPRTRLLFKDPSNLRQQVSVWLEQYDRVVIDTSPILNVNKNNIPAQCVANACDGTYLVALSGVTLSSQIEDAVQSLTEGTHTQLLGAILNYRDQPTLANEICREIDRLRWLPSKVTQWMKRKIRQNRFLALPI</sequence>
<name>A0A1H5Z056_9VIBR</name>
<dbReference type="Proteomes" id="UP000236721">
    <property type="component" value="Unassembled WGS sequence"/>
</dbReference>
<dbReference type="PANTHER" id="PTHR32309">
    <property type="entry name" value="TYROSINE-PROTEIN KINASE"/>
    <property type="match status" value="1"/>
</dbReference>
<proteinExistence type="predicted"/>
<evidence type="ECO:0008006" key="3">
    <source>
        <dbReference type="Google" id="ProtNLM"/>
    </source>
</evidence>